<evidence type="ECO:0000313" key="1">
    <source>
        <dbReference type="EMBL" id="MBO1324479.1"/>
    </source>
</evidence>
<reference evidence="1" key="1">
    <citation type="submission" date="2021-03" db="EMBL/GenBank/DDBJ databases">
        <title>The complete genome sequence of Acetobacter sp. TBRC 12339.</title>
        <authorList>
            <person name="Charoenyingcharoen P."/>
            <person name="Yukphan P."/>
        </authorList>
    </citation>
    <scope>NUCLEOTIDE SEQUENCE</scope>
    <source>
        <strain evidence="1">TBRC 12339</strain>
    </source>
</reference>
<dbReference type="AlphaFoldDB" id="A0A939HMP9"/>
<proteinExistence type="predicted"/>
<evidence type="ECO:0008006" key="3">
    <source>
        <dbReference type="Google" id="ProtNLM"/>
    </source>
</evidence>
<name>A0A939HMP9_9PROT</name>
<dbReference type="SUPFAM" id="SSF56059">
    <property type="entry name" value="Glutathione synthetase ATP-binding domain-like"/>
    <property type="match status" value="1"/>
</dbReference>
<dbReference type="Proteomes" id="UP000664073">
    <property type="component" value="Unassembled WGS sequence"/>
</dbReference>
<keyword evidence="2" id="KW-1185">Reference proteome</keyword>
<evidence type="ECO:0000313" key="2">
    <source>
        <dbReference type="Proteomes" id="UP000664073"/>
    </source>
</evidence>
<comment type="caution">
    <text evidence="1">The sequence shown here is derived from an EMBL/GenBank/DDBJ whole genome shotgun (WGS) entry which is preliminary data.</text>
</comment>
<sequence>MPQLDAPTAIQPVFDESLTTSAAPPMLGLSALVRAAFHEEDISVHAGGLLERMNAADPYAMLDLSLVLQLCYQKKSGLDVLNTALKFRQIFRIATGGAGAVRLLVIKTPGDLMANTPLECMLENAGFTIDVLYVGPDLPWPSRLPPHDVVFVAVGEADSHVETLARLATYLRDWPRPVLNLPQRITHLSRAEAFKVLADVPGLCMAPTHRIDRPTLQQIAAGNIALEHVLADLRFPVIVRPQGAHAGIHLARIDTAADIAPYLQQVEGGQFFIANFMDYASPDGVFRKFRVVMIEGKPFLAHMGISQHWMVHYPYPEMKADPARRTEEAAAMAGFDSDFARRHAATLNGIAQHIGLDYFGFDCAEMPNGDLLVFELSNALIIHAMDDTTLFPYKIPQMRKIFGAFQDMVRRKALAASAAVLAGS</sequence>
<organism evidence="1 2">
    <name type="scientific">Acetobacter garciniae</name>
    <dbReference type="NCBI Taxonomy" id="2817435"/>
    <lineage>
        <taxon>Bacteria</taxon>
        <taxon>Pseudomonadati</taxon>
        <taxon>Pseudomonadota</taxon>
        <taxon>Alphaproteobacteria</taxon>
        <taxon>Acetobacterales</taxon>
        <taxon>Acetobacteraceae</taxon>
        <taxon>Acetobacter</taxon>
    </lineage>
</organism>
<gene>
    <name evidence="1" type="ORF">J2D77_04825</name>
</gene>
<dbReference type="EMBL" id="JAFVMH010000002">
    <property type="protein sequence ID" value="MBO1324479.1"/>
    <property type="molecule type" value="Genomic_DNA"/>
</dbReference>
<accession>A0A939HMP9</accession>
<dbReference type="RefSeq" id="WP_207845178.1">
    <property type="nucleotide sequence ID" value="NZ_JAFVMH010000002.1"/>
</dbReference>
<protein>
    <recommendedName>
        <fullName evidence="3">ATP-grasp domain-containing protein</fullName>
    </recommendedName>
</protein>